<dbReference type="Proteomes" id="UP000268033">
    <property type="component" value="Unassembled WGS sequence"/>
</dbReference>
<proteinExistence type="predicted"/>
<feature type="transmembrane region" description="Helical" evidence="1">
    <location>
        <begin position="45"/>
        <end position="63"/>
    </location>
</feature>
<dbReference type="OrthoDB" id="9918516at2"/>
<dbReference type="EMBL" id="RJUL01000008">
    <property type="protein sequence ID" value="ROQ23429.1"/>
    <property type="molecule type" value="Genomic_DNA"/>
</dbReference>
<gene>
    <name evidence="2" type="ORF">EDC28_108167</name>
</gene>
<dbReference type="InterPro" id="IPR021521">
    <property type="entry name" value="DUF3185"/>
</dbReference>
<accession>A0A3N1P5Q8</accession>
<comment type="caution">
    <text evidence="2">The sequence shown here is derived from an EMBL/GenBank/DDBJ whole genome shotgun (WGS) entry which is preliminary data.</text>
</comment>
<name>A0A3N1P5Q8_9GAMM</name>
<reference evidence="2 3" key="1">
    <citation type="submission" date="2018-11" db="EMBL/GenBank/DDBJ databases">
        <title>Genomic Encyclopedia of Type Strains, Phase IV (KMG-IV): sequencing the most valuable type-strain genomes for metagenomic binning, comparative biology and taxonomic classification.</title>
        <authorList>
            <person name="Goeker M."/>
        </authorList>
    </citation>
    <scope>NUCLEOTIDE SEQUENCE [LARGE SCALE GENOMIC DNA]</scope>
    <source>
        <strain evidence="2 3">DSM 21945</strain>
    </source>
</reference>
<evidence type="ECO:0000313" key="3">
    <source>
        <dbReference type="Proteomes" id="UP000268033"/>
    </source>
</evidence>
<dbReference type="RefSeq" id="WP_050659329.1">
    <property type="nucleotide sequence ID" value="NZ_JBLXEP010000003.1"/>
</dbReference>
<evidence type="ECO:0000313" key="2">
    <source>
        <dbReference type="EMBL" id="ROQ23429.1"/>
    </source>
</evidence>
<dbReference type="STRING" id="584787.GCA_001247655_03872"/>
<organism evidence="2 3">
    <name type="scientific">Gallaecimonas pentaromativorans</name>
    <dbReference type="NCBI Taxonomy" id="584787"/>
    <lineage>
        <taxon>Bacteria</taxon>
        <taxon>Pseudomonadati</taxon>
        <taxon>Pseudomonadota</taxon>
        <taxon>Gammaproteobacteria</taxon>
        <taxon>Enterobacterales</taxon>
        <taxon>Gallaecimonadaceae</taxon>
        <taxon>Gallaecimonas</taxon>
    </lineage>
</organism>
<keyword evidence="1" id="KW-1133">Transmembrane helix</keyword>
<dbReference type="AlphaFoldDB" id="A0A3N1P5Q8"/>
<keyword evidence="1" id="KW-0812">Transmembrane</keyword>
<protein>
    <submittedName>
        <fullName evidence="2">Uncharacterized protein DUF3185</fullName>
    </submittedName>
</protein>
<evidence type="ECO:0000256" key="1">
    <source>
        <dbReference type="SAM" id="Phobius"/>
    </source>
</evidence>
<sequence length="65" mass="7125">MNKRIIGLVLLVVGVALAWWGYQESQTLSKTVESQLTGELDSRTMTFYIAGAVCIVLGLVGVLRR</sequence>
<keyword evidence="1" id="KW-0472">Membrane</keyword>
<dbReference type="Pfam" id="PF11381">
    <property type="entry name" value="DUF3185"/>
    <property type="match status" value="1"/>
</dbReference>
<keyword evidence="3" id="KW-1185">Reference proteome</keyword>